<dbReference type="PANTHER" id="PTHR33116:SF79">
    <property type="entry name" value="REVERSE TRANSCRIPTASE DOMAIN, ZINC FINGER, CCHC-TYPE-RELATED"/>
    <property type="match status" value="1"/>
</dbReference>
<dbReference type="AlphaFoldDB" id="A0A9R1WXF7"/>
<keyword evidence="3" id="KW-1185">Reference proteome</keyword>
<evidence type="ECO:0000313" key="3">
    <source>
        <dbReference type="Proteomes" id="UP000235145"/>
    </source>
</evidence>
<reference evidence="2 3" key="1">
    <citation type="journal article" date="2017" name="Nat. Commun.">
        <title>Genome assembly with in vitro proximity ligation data and whole-genome triplication in lettuce.</title>
        <authorList>
            <person name="Reyes-Chin-Wo S."/>
            <person name="Wang Z."/>
            <person name="Yang X."/>
            <person name="Kozik A."/>
            <person name="Arikit S."/>
            <person name="Song C."/>
            <person name="Xia L."/>
            <person name="Froenicke L."/>
            <person name="Lavelle D.O."/>
            <person name="Truco M.J."/>
            <person name="Xia R."/>
            <person name="Zhu S."/>
            <person name="Xu C."/>
            <person name="Xu H."/>
            <person name="Xu X."/>
            <person name="Cox K."/>
            <person name="Korf I."/>
            <person name="Meyers B.C."/>
            <person name="Michelmore R.W."/>
        </authorList>
    </citation>
    <scope>NUCLEOTIDE SEQUENCE [LARGE SCALE GENOMIC DNA]</scope>
    <source>
        <strain evidence="3">cv. Salinas</strain>
        <tissue evidence="2">Seedlings</tissue>
    </source>
</reference>
<organism evidence="2 3">
    <name type="scientific">Lactuca sativa</name>
    <name type="common">Garden lettuce</name>
    <dbReference type="NCBI Taxonomy" id="4236"/>
    <lineage>
        <taxon>Eukaryota</taxon>
        <taxon>Viridiplantae</taxon>
        <taxon>Streptophyta</taxon>
        <taxon>Embryophyta</taxon>
        <taxon>Tracheophyta</taxon>
        <taxon>Spermatophyta</taxon>
        <taxon>Magnoliopsida</taxon>
        <taxon>eudicotyledons</taxon>
        <taxon>Gunneridae</taxon>
        <taxon>Pentapetalae</taxon>
        <taxon>asterids</taxon>
        <taxon>campanulids</taxon>
        <taxon>Asterales</taxon>
        <taxon>Asteraceae</taxon>
        <taxon>Cichorioideae</taxon>
        <taxon>Cichorieae</taxon>
        <taxon>Lactucinae</taxon>
        <taxon>Lactuca</taxon>
    </lineage>
</organism>
<evidence type="ECO:0000259" key="1">
    <source>
        <dbReference type="Pfam" id="PF13966"/>
    </source>
</evidence>
<protein>
    <recommendedName>
        <fullName evidence="1">Reverse transcriptase zinc-binding domain-containing protein</fullName>
    </recommendedName>
</protein>
<feature type="domain" description="Reverse transcriptase zinc-binding" evidence="1">
    <location>
        <begin position="61"/>
        <end position="108"/>
    </location>
</feature>
<sequence length="203" mass="23843">MKSNPSSISQIHEIMELTEKLELHPRYRQDRLTCGIFGDGTYYVNVLREKSIGQRQNLKTATLNSILTACALQKRGINLSSVICKYCEIEEEDNNHAIIQCLTAATVWEWVFRWCGIPQPTDLVKFWSQWGRYPKRRKTLISICYGVAWLIWKARCDLIFKENRITPTKVVDNVKAMVFTWIKHRRSNCSYVWLDWCNNPFSC</sequence>
<proteinExistence type="predicted"/>
<evidence type="ECO:0000313" key="2">
    <source>
        <dbReference type="EMBL" id="KAJ0191346.1"/>
    </source>
</evidence>
<dbReference type="Proteomes" id="UP000235145">
    <property type="component" value="Unassembled WGS sequence"/>
</dbReference>
<dbReference type="PANTHER" id="PTHR33116">
    <property type="entry name" value="REVERSE TRANSCRIPTASE ZINC-BINDING DOMAIN-CONTAINING PROTEIN-RELATED-RELATED"/>
    <property type="match status" value="1"/>
</dbReference>
<dbReference type="InterPro" id="IPR026960">
    <property type="entry name" value="RVT-Znf"/>
</dbReference>
<dbReference type="EMBL" id="NBSK02000008">
    <property type="protein sequence ID" value="KAJ0191346.1"/>
    <property type="molecule type" value="Genomic_DNA"/>
</dbReference>
<dbReference type="Pfam" id="PF13966">
    <property type="entry name" value="zf-RVT"/>
    <property type="match status" value="1"/>
</dbReference>
<gene>
    <name evidence="2" type="ORF">LSAT_V11C800431320</name>
</gene>
<accession>A0A9R1WXF7</accession>
<comment type="caution">
    <text evidence="2">The sequence shown here is derived from an EMBL/GenBank/DDBJ whole genome shotgun (WGS) entry which is preliminary data.</text>
</comment>
<name>A0A9R1WXF7_LACSA</name>